<dbReference type="EMBL" id="JAPDPJ010000054">
    <property type="protein sequence ID" value="MCW3788478.1"/>
    <property type="molecule type" value="Genomic_DNA"/>
</dbReference>
<dbReference type="CDD" id="cd16016">
    <property type="entry name" value="AP-SPAP"/>
    <property type="match status" value="1"/>
</dbReference>
<dbReference type="Gene3D" id="3.30.1360.150">
    <property type="match status" value="1"/>
</dbReference>
<protein>
    <submittedName>
        <fullName evidence="1">Alkaline phosphatase family protein</fullName>
    </submittedName>
</protein>
<proteinExistence type="predicted"/>
<evidence type="ECO:0000313" key="1">
    <source>
        <dbReference type="EMBL" id="MCW3788478.1"/>
    </source>
</evidence>
<accession>A0AAE3SHU4</accession>
<dbReference type="Proteomes" id="UP001209229">
    <property type="component" value="Unassembled WGS sequence"/>
</dbReference>
<organism evidence="1 2">
    <name type="scientific">Plebeiibacterium sediminum</name>
    <dbReference type="NCBI Taxonomy" id="2992112"/>
    <lineage>
        <taxon>Bacteria</taxon>
        <taxon>Pseudomonadati</taxon>
        <taxon>Bacteroidota</taxon>
        <taxon>Bacteroidia</taxon>
        <taxon>Marinilabiliales</taxon>
        <taxon>Marinilabiliaceae</taxon>
        <taxon>Plebeiibacterium</taxon>
    </lineage>
</organism>
<dbReference type="SUPFAM" id="SSF53649">
    <property type="entry name" value="Alkaline phosphatase-like"/>
    <property type="match status" value="1"/>
</dbReference>
<dbReference type="Gene3D" id="3.40.720.10">
    <property type="entry name" value="Alkaline Phosphatase, subunit A"/>
    <property type="match status" value="1"/>
</dbReference>
<name>A0AAE3SHU4_9BACT</name>
<dbReference type="InterPro" id="IPR017850">
    <property type="entry name" value="Alkaline_phosphatase_core_sf"/>
</dbReference>
<sequence length="517" mass="59277">MIKTKVPKLVVFVNIDELQTEHLLKFKNKFTKHGFNQIIERGTFFHNSDYETSTTYKGTKLTNFYTGTYPGMHGIISDKWYTLNQPNISKAYSFNAADAVNHPDSGYFSTSEILSSTIADELLIMNRGKSKVASVGITPEDIAFLSHSDQTSQYWFDRTTGKMVCSSKDSLQQWVQKFNSMKFADMYINRQWGPAFDLRNYNEFVTGGDKEMRHFMYDLKAPDHSLMPYSKLPGTPFENYLIRDFAASLVINENLGKDEFTDILSVNFTCKPFIEDEIELFDAEVEDMLLRLDEQIESFIQVIKDNVGLEQTLFIFTSTPTINWGLKTLQNNNISTGYFNGQKTSALLNLYLMAIYGQGKWVKGYENKQFYLNHELIKEKDISFEEIQDKAARFLLEVSGVQNTITGINLRTNNYTNGVYGLMQKSYYFGRSGDLFVSLKPGWIEEIKENQKHSFKSNRCTIPMIFFGWNINPAQIVDKVKMIDVAPTISTILEIPKPNGAIGKPINEIIKQIDLKN</sequence>
<dbReference type="AlphaFoldDB" id="A0AAE3SHU4"/>
<dbReference type="PIRSF" id="PIRSF031924">
    <property type="entry name" value="Pi-irrepressible_AP"/>
    <property type="match status" value="1"/>
</dbReference>
<dbReference type="InterPro" id="IPR026263">
    <property type="entry name" value="Alkaline_phosphatase_prok"/>
</dbReference>
<dbReference type="InterPro" id="IPR002591">
    <property type="entry name" value="Phosphodiest/P_Trfase"/>
</dbReference>
<evidence type="ECO:0000313" key="2">
    <source>
        <dbReference type="Proteomes" id="UP001209229"/>
    </source>
</evidence>
<comment type="caution">
    <text evidence="1">The sequence shown here is derived from an EMBL/GenBank/DDBJ whole genome shotgun (WGS) entry which is preliminary data.</text>
</comment>
<reference evidence="1" key="1">
    <citation type="submission" date="2022-10" db="EMBL/GenBank/DDBJ databases">
        <authorList>
            <person name="Yu W.X."/>
        </authorList>
    </citation>
    <scope>NUCLEOTIDE SEQUENCE</scope>
    <source>
        <strain evidence="1">AAT</strain>
    </source>
</reference>
<dbReference type="Pfam" id="PF01663">
    <property type="entry name" value="Phosphodiest"/>
    <property type="match status" value="1"/>
</dbReference>
<dbReference type="RefSeq" id="WP_301192037.1">
    <property type="nucleotide sequence ID" value="NZ_JAPDPJ010000054.1"/>
</dbReference>
<gene>
    <name evidence="1" type="ORF">OM075_18560</name>
</gene>
<keyword evidence="2" id="KW-1185">Reference proteome</keyword>
<dbReference type="GO" id="GO:0004035">
    <property type="term" value="F:alkaline phosphatase activity"/>
    <property type="evidence" value="ECO:0007669"/>
    <property type="project" value="InterPro"/>
</dbReference>